<dbReference type="Proteomes" id="UP000004095">
    <property type="component" value="Unassembled WGS sequence"/>
</dbReference>
<sequence>MKHFFVCIAFMLGYVTPGIGQAGLSKFVFSASKTKVLPGKTPDRGNDGKIKEVDQIGHLGLVSLYYQNACYTGGRYNHNDFKVSQGKVRSGKLSFDAYQVFAPRHKASKFLASQHCLAFKFPKKQSYTIYTLEAGKVDKVAKVNARQVNTARFTPIKTLKVSKIKNQVIYFFAPTSQRISSFKQLSANTEGSQIKTTLLGTVFKYRFKVNASVFHTGKDYGKNRQFFLLKNPKNRVQMIWQDKKNKRIYLSNFTAGFKSQQNFPLYNPQKADLLAATNDTQGNLYYFTYQGSKGNTRVALYKATISGKFLKTKQYDTSKKGLNIYNFRNYMVSLRHAQGKIALMIGRTMHKSGDGLHHQGGIAVVFDANTLSKIRNHGQTSGHSFDNYLTTNKAGKFVAIDLGDNYPRGVNLHRFDGTRRRSQVVYTFKTEHGTRATSPSGRKYDYYAEISKGNKKYYKWSNDNGTYSELGGLVEVSNGYLVMFTGEPSPTGKALDNSRAGYKSPDPRNVGLVKVRKDFEKSSSRGSQISDDLVLSRGMTESGGFYTFGGRFSKQRNAGVKWLTRYRDKSKASARHLKVAQLGNGQVLLVWEVVSKQGYHTTYQNTFALKIDANGNTLGQPVVLGKHVRLGRRDDLLVMGNKVFIPAGNGVESKIELIVINTR</sequence>
<dbReference type="RefSeq" id="WP_002700670.1">
    <property type="nucleotide sequence ID" value="NZ_AAWS01000032.1"/>
</dbReference>
<accession>A1ZSQ6</accession>
<keyword evidence="2" id="KW-1185">Reference proteome</keyword>
<evidence type="ECO:0000313" key="1">
    <source>
        <dbReference type="EMBL" id="EAY26636.1"/>
    </source>
</evidence>
<organism evidence="1 2">
    <name type="scientific">Microscilla marina ATCC 23134</name>
    <dbReference type="NCBI Taxonomy" id="313606"/>
    <lineage>
        <taxon>Bacteria</taxon>
        <taxon>Pseudomonadati</taxon>
        <taxon>Bacteroidota</taxon>
        <taxon>Cytophagia</taxon>
        <taxon>Cytophagales</taxon>
        <taxon>Microscillaceae</taxon>
        <taxon>Microscilla</taxon>
    </lineage>
</organism>
<dbReference type="EMBL" id="AAWS01000032">
    <property type="protein sequence ID" value="EAY26636.1"/>
    <property type="molecule type" value="Genomic_DNA"/>
</dbReference>
<evidence type="ECO:0000313" key="2">
    <source>
        <dbReference type="Proteomes" id="UP000004095"/>
    </source>
</evidence>
<dbReference type="eggNOG" id="ENOG5033PQN">
    <property type="taxonomic scope" value="Bacteria"/>
</dbReference>
<name>A1ZSQ6_MICM2</name>
<proteinExistence type="predicted"/>
<reference evidence="1 2" key="1">
    <citation type="submission" date="2007-01" db="EMBL/GenBank/DDBJ databases">
        <authorList>
            <person name="Haygood M."/>
            <person name="Podell S."/>
            <person name="Anderson C."/>
            <person name="Hopkinson B."/>
            <person name="Roe K."/>
            <person name="Barbeau K."/>
            <person name="Gaasterland T."/>
            <person name="Ferriera S."/>
            <person name="Johnson J."/>
            <person name="Kravitz S."/>
            <person name="Beeson K."/>
            <person name="Sutton G."/>
            <person name="Rogers Y.-H."/>
            <person name="Friedman R."/>
            <person name="Frazier M."/>
            <person name="Venter J.C."/>
        </authorList>
    </citation>
    <scope>NUCLEOTIDE SEQUENCE [LARGE SCALE GENOMIC DNA]</scope>
    <source>
        <strain evidence="1 2">ATCC 23134</strain>
    </source>
</reference>
<comment type="caution">
    <text evidence="1">The sequence shown here is derived from an EMBL/GenBank/DDBJ whole genome shotgun (WGS) entry which is preliminary data.</text>
</comment>
<protein>
    <submittedName>
        <fullName evidence="1">Uncharacterized protein</fullName>
    </submittedName>
</protein>
<dbReference type="AlphaFoldDB" id="A1ZSQ6"/>
<gene>
    <name evidence="1" type="ORF">M23134_06165</name>
</gene>
<dbReference type="OrthoDB" id="292801at2"/>